<keyword evidence="4" id="KW-1185">Reference proteome</keyword>
<reference evidence="4" key="1">
    <citation type="submission" date="2016-10" db="EMBL/GenBank/DDBJ databases">
        <authorList>
            <person name="Jeantristanb JTB J.-T."/>
            <person name="Ricardo R."/>
        </authorList>
    </citation>
    <scope>NUCLEOTIDE SEQUENCE [LARGE SCALE GENOMIC DNA]</scope>
</reference>
<feature type="transmembrane region" description="Helical" evidence="2">
    <location>
        <begin position="140"/>
        <end position="163"/>
    </location>
</feature>
<feature type="transmembrane region" description="Helical" evidence="2">
    <location>
        <begin position="322"/>
        <end position="347"/>
    </location>
</feature>
<keyword evidence="2" id="KW-0812">Transmembrane</keyword>
<keyword evidence="2" id="KW-1133">Transmembrane helix</keyword>
<dbReference type="STRING" id="289078.A0A2X0KT96"/>
<gene>
    <name evidence="3" type="ORF">BZ3500_MVSOF-1268-A1-R1_CHR4-2G07011</name>
</gene>
<sequence length="511" mass="57656">MQTPGTFLPYYDVARFGLNATIILDKIISNAATDDLFSLVADFAHRWFYAEMPSTYAIQLKVILGVFAFETMLFVASLLVRMRVPSGFWIFRWTNTPAGDYITPHFAVSLQIASAFFLLACQAMMWVGTLHAKGRYVAHFTLWQLLPFIPSYLSVWCLSWSLYVAQSVFAHSQRPHWSTSPRVLNVHFCALLAVIPIVIGPSVFADSHYERVYRTTEGLRLSALAYAQTKTLLELKLPLCCGLRHLQYSPFSMDMRISSTLLRRVDRLDDWHRLHLRCESPWILCVIAGRYFAFLRGEFRKVDEEKLSESDPIHRNCAIRSAFWNALLTCVCVTAIGTIFTATTFFLVFATRLVVLNGYAFSIAVISMMWTFAICGFPAGVLSLMRSIQGLPGRPKEALFVFKARSQTRQSTIPSANREDGVRTVRAGPEIQWRRMLVAGWTIHDSDELESPGDEFCATRSGTPKSPLEKNGSLGPASLGRSRRHVEPEGGRPIAHQGVGRERGLNLTQMY</sequence>
<dbReference type="EMBL" id="FMWP01000092">
    <property type="protein sequence ID" value="SCZ97132.1"/>
    <property type="molecule type" value="Genomic_DNA"/>
</dbReference>
<feature type="region of interest" description="Disordered" evidence="1">
    <location>
        <begin position="448"/>
        <end position="511"/>
    </location>
</feature>
<evidence type="ECO:0000313" key="3">
    <source>
        <dbReference type="EMBL" id="SCZ97132.1"/>
    </source>
</evidence>
<proteinExistence type="predicted"/>
<evidence type="ECO:0000256" key="1">
    <source>
        <dbReference type="SAM" id="MobiDB-lite"/>
    </source>
</evidence>
<organism evidence="3 4">
    <name type="scientific">Microbotryum saponariae</name>
    <dbReference type="NCBI Taxonomy" id="289078"/>
    <lineage>
        <taxon>Eukaryota</taxon>
        <taxon>Fungi</taxon>
        <taxon>Dikarya</taxon>
        <taxon>Basidiomycota</taxon>
        <taxon>Pucciniomycotina</taxon>
        <taxon>Microbotryomycetes</taxon>
        <taxon>Microbotryales</taxon>
        <taxon>Microbotryaceae</taxon>
        <taxon>Microbotryum</taxon>
    </lineage>
</organism>
<feature type="transmembrane region" description="Helical" evidence="2">
    <location>
        <begin position="183"/>
        <end position="204"/>
    </location>
</feature>
<evidence type="ECO:0000313" key="4">
    <source>
        <dbReference type="Proteomes" id="UP000249723"/>
    </source>
</evidence>
<accession>A0A2X0KT96</accession>
<keyword evidence="2" id="KW-0472">Membrane</keyword>
<protein>
    <submittedName>
        <fullName evidence="3">BZ3500_MvSof-1268-A1-R1_Chr4-2g07011 protein</fullName>
    </submittedName>
</protein>
<dbReference type="OrthoDB" id="2536743at2759"/>
<feature type="transmembrane region" description="Helical" evidence="2">
    <location>
        <begin position="102"/>
        <end position="128"/>
    </location>
</feature>
<feature type="transmembrane region" description="Helical" evidence="2">
    <location>
        <begin position="359"/>
        <end position="384"/>
    </location>
</feature>
<dbReference type="Proteomes" id="UP000249723">
    <property type="component" value="Unassembled WGS sequence"/>
</dbReference>
<feature type="transmembrane region" description="Helical" evidence="2">
    <location>
        <begin position="62"/>
        <end position="82"/>
    </location>
</feature>
<evidence type="ECO:0000256" key="2">
    <source>
        <dbReference type="SAM" id="Phobius"/>
    </source>
</evidence>
<name>A0A2X0KT96_9BASI</name>
<dbReference type="AlphaFoldDB" id="A0A2X0KT96"/>